<dbReference type="AlphaFoldDB" id="D8UIW6"/>
<evidence type="ECO:0008006" key="5">
    <source>
        <dbReference type="Google" id="ProtNLM"/>
    </source>
</evidence>
<reference evidence="3 4" key="1">
    <citation type="journal article" date="2010" name="Science">
        <title>Genomic analysis of organismal complexity in the multicellular green alga Volvox carteri.</title>
        <authorList>
            <person name="Prochnik S.E."/>
            <person name="Umen J."/>
            <person name="Nedelcu A.M."/>
            <person name="Hallmann A."/>
            <person name="Miller S.M."/>
            <person name="Nishii I."/>
            <person name="Ferris P."/>
            <person name="Kuo A."/>
            <person name="Mitros T."/>
            <person name="Fritz-Laylin L.K."/>
            <person name="Hellsten U."/>
            <person name="Chapman J."/>
            <person name="Simakov O."/>
            <person name="Rensing S.A."/>
            <person name="Terry A."/>
            <person name="Pangilinan J."/>
            <person name="Kapitonov V."/>
            <person name="Jurka J."/>
            <person name="Salamov A."/>
            <person name="Shapiro H."/>
            <person name="Schmutz J."/>
            <person name="Grimwood J."/>
            <person name="Lindquist E."/>
            <person name="Lucas S."/>
            <person name="Grigoriev I.V."/>
            <person name="Schmitt R."/>
            <person name="Kirk D."/>
            <person name="Rokhsar D.S."/>
        </authorList>
    </citation>
    <scope>NUCLEOTIDE SEQUENCE [LARGE SCALE GENOMIC DNA]</scope>
    <source>
        <strain evidence="4">f. Nagariensis / Eve</strain>
    </source>
</reference>
<evidence type="ECO:0000256" key="2">
    <source>
        <dbReference type="SAM" id="Phobius"/>
    </source>
</evidence>
<feature type="transmembrane region" description="Helical" evidence="2">
    <location>
        <begin position="24"/>
        <end position="42"/>
    </location>
</feature>
<evidence type="ECO:0000313" key="4">
    <source>
        <dbReference type="Proteomes" id="UP000001058"/>
    </source>
</evidence>
<evidence type="ECO:0000313" key="3">
    <source>
        <dbReference type="EMBL" id="EFJ40327.1"/>
    </source>
</evidence>
<dbReference type="Pfam" id="PF22978">
    <property type="entry name" value="HAD_Pex22"/>
    <property type="match status" value="1"/>
</dbReference>
<keyword evidence="4" id="KW-1185">Reference proteome</keyword>
<dbReference type="GeneID" id="9628068"/>
<dbReference type="PANTHER" id="PTHR34126">
    <property type="entry name" value="PEROXISOME BIOGENESIS PROTEIN 22"/>
    <property type="match status" value="1"/>
</dbReference>
<feature type="region of interest" description="Disordered" evidence="1">
    <location>
        <begin position="49"/>
        <end position="91"/>
    </location>
</feature>
<proteinExistence type="predicted"/>
<keyword evidence="2" id="KW-0472">Membrane</keyword>
<sequence length="259" mass="27042">MSFSQVIAAVYNRVVQLLSTAPKGALSVTGILGLALLVYGYLQLRGNDNRAEDQRREQHRARVRATAGPDAAVDAPRPAATPPAPVTQAPSACASATPLGRAVAAQLSGVKRVTLSLPGVVFLERTPAQLQESATVCPKALEVLQEISRVSDVYLIAHVEDDVGEAVVTGALEAAGVLGNGPGQVKQHHVLCCSSLDGKVPIARQLEPELHVDGHPASVDELKRFLPRLLLVREGAPGGAGSSQVNVSVAASLTEYFGM</sequence>
<protein>
    <recommendedName>
        <fullName evidence="5">Peroxisome biogenesis protein 22</fullName>
    </recommendedName>
</protein>
<keyword evidence="2" id="KW-0812">Transmembrane</keyword>
<dbReference type="EMBL" id="GL378419">
    <property type="protein sequence ID" value="EFJ40327.1"/>
    <property type="molecule type" value="Genomic_DNA"/>
</dbReference>
<dbReference type="PANTHER" id="PTHR34126:SF1">
    <property type="entry name" value="PEROXISOME BIOGENESIS PROTEIN 22"/>
    <property type="match status" value="1"/>
</dbReference>
<organism evidence="4">
    <name type="scientific">Volvox carteri f. nagariensis</name>
    <dbReference type="NCBI Taxonomy" id="3068"/>
    <lineage>
        <taxon>Eukaryota</taxon>
        <taxon>Viridiplantae</taxon>
        <taxon>Chlorophyta</taxon>
        <taxon>core chlorophytes</taxon>
        <taxon>Chlorophyceae</taxon>
        <taxon>CS clade</taxon>
        <taxon>Chlamydomonadales</taxon>
        <taxon>Volvocaceae</taxon>
        <taxon>Volvox</taxon>
    </lineage>
</organism>
<dbReference type="Proteomes" id="UP000001058">
    <property type="component" value="Unassembled WGS sequence"/>
</dbReference>
<dbReference type="InParanoid" id="D8UIW6"/>
<dbReference type="STRING" id="3068.D8UIW6"/>
<dbReference type="OrthoDB" id="77656at2759"/>
<gene>
    <name evidence="3" type="ORF">VOLCADRAFT_84514</name>
</gene>
<dbReference type="eggNOG" id="ENOG502QQ8Q">
    <property type="taxonomic scope" value="Eukaryota"/>
</dbReference>
<accession>D8UIW6</accession>
<dbReference type="FunCoup" id="D8UIW6">
    <property type="interactions" value="449"/>
</dbReference>
<name>D8UIW6_VOLCA</name>
<keyword evidence="2" id="KW-1133">Transmembrane helix</keyword>
<evidence type="ECO:0000256" key="1">
    <source>
        <dbReference type="SAM" id="MobiDB-lite"/>
    </source>
</evidence>
<feature type="compositionally biased region" description="Low complexity" evidence="1">
    <location>
        <begin position="67"/>
        <end position="78"/>
    </location>
</feature>
<dbReference type="KEGG" id="vcn:VOLCADRAFT_84514"/>
<dbReference type="InterPro" id="IPR037485">
    <property type="entry name" value="PEX22"/>
</dbReference>
<dbReference type="GO" id="GO:0007031">
    <property type="term" value="P:peroxisome organization"/>
    <property type="evidence" value="ECO:0007669"/>
    <property type="project" value="InterPro"/>
</dbReference>
<dbReference type="RefSeq" id="XP_002958590.1">
    <property type="nucleotide sequence ID" value="XM_002958544.1"/>
</dbReference>